<keyword evidence="4 5" id="KW-0472">Membrane</keyword>
<feature type="transmembrane region" description="Helical" evidence="5">
    <location>
        <begin position="102"/>
        <end position="125"/>
    </location>
</feature>
<feature type="transmembrane region" description="Helical" evidence="5">
    <location>
        <begin position="77"/>
        <end position="96"/>
    </location>
</feature>
<evidence type="ECO:0000256" key="1">
    <source>
        <dbReference type="ARBA" id="ARBA00004651"/>
    </source>
</evidence>
<feature type="transmembrane region" description="Helical" evidence="5">
    <location>
        <begin position="382"/>
        <end position="402"/>
    </location>
</feature>
<accession>A0ABT7DM51</accession>
<dbReference type="Pfam" id="PF07690">
    <property type="entry name" value="MFS_1"/>
    <property type="match status" value="1"/>
</dbReference>
<evidence type="ECO:0000256" key="5">
    <source>
        <dbReference type="SAM" id="Phobius"/>
    </source>
</evidence>
<evidence type="ECO:0000313" key="7">
    <source>
        <dbReference type="EMBL" id="MDJ1650620.1"/>
    </source>
</evidence>
<feature type="transmembrane region" description="Helical" evidence="5">
    <location>
        <begin position="231"/>
        <end position="251"/>
    </location>
</feature>
<evidence type="ECO:0000256" key="4">
    <source>
        <dbReference type="ARBA" id="ARBA00023136"/>
    </source>
</evidence>
<dbReference type="RefSeq" id="WP_283831961.1">
    <property type="nucleotide sequence ID" value="NZ_JASJEU010000013.1"/>
</dbReference>
<feature type="transmembrane region" description="Helical" evidence="5">
    <location>
        <begin position="7"/>
        <end position="28"/>
    </location>
</feature>
<feature type="transmembrane region" description="Helical" evidence="5">
    <location>
        <begin position="48"/>
        <end position="70"/>
    </location>
</feature>
<protein>
    <submittedName>
        <fullName evidence="7">MFS transporter</fullName>
    </submittedName>
</protein>
<gene>
    <name evidence="7" type="ORF">QNJ86_07390</name>
</gene>
<feature type="domain" description="Major facilitator superfamily (MFS) profile" evidence="6">
    <location>
        <begin position="10"/>
        <end position="433"/>
    </location>
</feature>
<proteinExistence type="predicted"/>
<dbReference type="PROSITE" id="PS50850">
    <property type="entry name" value="MFS"/>
    <property type="match status" value="1"/>
</dbReference>
<organism evidence="7 8">
    <name type="scientific">Gordonibacter faecis</name>
    <dbReference type="NCBI Taxonomy" id="3047475"/>
    <lineage>
        <taxon>Bacteria</taxon>
        <taxon>Bacillati</taxon>
        <taxon>Actinomycetota</taxon>
        <taxon>Coriobacteriia</taxon>
        <taxon>Eggerthellales</taxon>
        <taxon>Eggerthellaceae</taxon>
        <taxon>Gordonibacter</taxon>
    </lineage>
</organism>
<keyword evidence="8" id="KW-1185">Reference proteome</keyword>
<dbReference type="PANTHER" id="PTHR11360:SF290">
    <property type="entry name" value="MONOCARBOXYLATE MFS PERMEASE"/>
    <property type="match status" value="1"/>
</dbReference>
<dbReference type="InterPro" id="IPR020846">
    <property type="entry name" value="MFS_dom"/>
</dbReference>
<dbReference type="Proteomes" id="UP001232750">
    <property type="component" value="Unassembled WGS sequence"/>
</dbReference>
<feature type="transmembrane region" description="Helical" evidence="5">
    <location>
        <begin position="137"/>
        <end position="162"/>
    </location>
</feature>
<dbReference type="InterPro" id="IPR011701">
    <property type="entry name" value="MFS"/>
</dbReference>
<keyword evidence="3 5" id="KW-1133">Transmembrane helix</keyword>
<dbReference type="InterPro" id="IPR050327">
    <property type="entry name" value="Proton-linked_MCT"/>
</dbReference>
<feature type="transmembrane region" description="Helical" evidence="5">
    <location>
        <begin position="296"/>
        <end position="317"/>
    </location>
</feature>
<evidence type="ECO:0000313" key="8">
    <source>
        <dbReference type="Proteomes" id="UP001232750"/>
    </source>
</evidence>
<dbReference type="SUPFAM" id="SSF103473">
    <property type="entry name" value="MFS general substrate transporter"/>
    <property type="match status" value="1"/>
</dbReference>
<keyword evidence="2 5" id="KW-0812">Transmembrane</keyword>
<comment type="subcellular location">
    <subcellularLocation>
        <location evidence="1">Cell membrane</location>
        <topology evidence="1">Multi-pass membrane protein</topology>
    </subcellularLocation>
</comment>
<feature type="transmembrane region" description="Helical" evidence="5">
    <location>
        <begin position="353"/>
        <end position="376"/>
    </location>
</feature>
<feature type="transmembrane region" description="Helical" evidence="5">
    <location>
        <begin position="257"/>
        <end position="284"/>
    </location>
</feature>
<comment type="caution">
    <text evidence="7">The sequence shown here is derived from an EMBL/GenBank/DDBJ whole genome shotgun (WGS) entry which is preliminary data.</text>
</comment>
<feature type="transmembrane region" description="Helical" evidence="5">
    <location>
        <begin position="323"/>
        <end position="341"/>
    </location>
</feature>
<name>A0ABT7DM51_9ACTN</name>
<dbReference type="PANTHER" id="PTHR11360">
    <property type="entry name" value="MONOCARBOXYLATE TRANSPORTER"/>
    <property type="match status" value="1"/>
</dbReference>
<sequence>MARKKTHYAWVVLVACCALTSGLGILISSAGQWFAPVTGELGFSVTELTLYMSVCCLGFAVVSPFVGRVLAKVNVRLFLTLGYAICIATQAAMSFFNAPWQWWISGAVLGFVGGFVFMIPTPIILGNWFAKKTGLAVSIAMSCSGIAAAIMNPIAAALIAGVGWRTSYLIAAAIAAVIVLPCTLFLIRFKPEDKGLLPYGIDEASESGAEEATSIMAEGVPARRAFRSPSFWLLALVLAMIAILSSFSQLLPVYMETIGMVAMVGLIASMAMIGQFVGTLGLGAVSDRFGGTATGLVGFAIAGVGFLLLIFFGQMVFGDLAGGVLYGAALALGSVAPPLLCRNAYGNRDFAKLYSSLMLVINGMAFVGMPLLSLTLDLTGSFYPALWLGFVLCVVAIPTLMASMGIAKRLPREGGAEEEVQKEGGALEETVVA</sequence>
<evidence type="ECO:0000259" key="6">
    <source>
        <dbReference type="PROSITE" id="PS50850"/>
    </source>
</evidence>
<evidence type="ECO:0000256" key="3">
    <source>
        <dbReference type="ARBA" id="ARBA00022989"/>
    </source>
</evidence>
<reference evidence="7 8" key="1">
    <citation type="submission" date="2023-05" db="EMBL/GenBank/DDBJ databases">
        <title>Gordonibacter KGMB12511T sp. nov., isolated from faeces of healthy Korean.</title>
        <authorList>
            <person name="Kim H.S."/>
            <person name="Kim J.-S."/>
            <person name="Suh M.K."/>
            <person name="Eom M.K."/>
            <person name="Do H.E."/>
            <person name="Lee J.-S."/>
        </authorList>
    </citation>
    <scope>NUCLEOTIDE SEQUENCE [LARGE SCALE GENOMIC DNA]</scope>
    <source>
        <strain evidence="7 8">KGMB12511</strain>
    </source>
</reference>
<dbReference type="EMBL" id="JASJEU010000013">
    <property type="protein sequence ID" value="MDJ1650620.1"/>
    <property type="molecule type" value="Genomic_DNA"/>
</dbReference>
<dbReference type="InterPro" id="IPR036259">
    <property type="entry name" value="MFS_trans_sf"/>
</dbReference>
<dbReference type="PROSITE" id="PS51257">
    <property type="entry name" value="PROKAR_LIPOPROTEIN"/>
    <property type="match status" value="1"/>
</dbReference>
<feature type="transmembrane region" description="Helical" evidence="5">
    <location>
        <begin position="168"/>
        <end position="187"/>
    </location>
</feature>
<dbReference type="Gene3D" id="1.20.1250.20">
    <property type="entry name" value="MFS general substrate transporter like domains"/>
    <property type="match status" value="2"/>
</dbReference>
<evidence type="ECO:0000256" key="2">
    <source>
        <dbReference type="ARBA" id="ARBA00022692"/>
    </source>
</evidence>